<protein>
    <submittedName>
        <fullName evidence="2">Uncharacterized protein</fullName>
    </submittedName>
</protein>
<evidence type="ECO:0000313" key="2">
    <source>
        <dbReference type="EMBL" id="MVU82603.1"/>
    </source>
</evidence>
<dbReference type="EMBL" id="WRPP01000010">
    <property type="protein sequence ID" value="MVU82603.1"/>
    <property type="molecule type" value="Genomic_DNA"/>
</dbReference>
<sequence length="132" mass="13233">MTMKDETPRAATEHRIPSVTAGTLQVAAGVTIAALLAAGPVLGSWAVGVLTGIAAAVLATQGIATLTWPGRPKHDWMTVTAIVADGAVVLAAMVVLGMHWRQTTLAGGILGLGVIVAVSISALAIAMASTLE</sequence>
<dbReference type="Proteomes" id="UP000466794">
    <property type="component" value="Unassembled WGS sequence"/>
</dbReference>
<comment type="caution">
    <text evidence="2">The sequence shown here is derived from an EMBL/GenBank/DDBJ whole genome shotgun (WGS) entry which is preliminary data.</text>
</comment>
<evidence type="ECO:0000256" key="1">
    <source>
        <dbReference type="SAM" id="Phobius"/>
    </source>
</evidence>
<keyword evidence="1" id="KW-0472">Membrane</keyword>
<keyword evidence="1" id="KW-1133">Transmembrane helix</keyword>
<feature type="transmembrane region" description="Helical" evidence="1">
    <location>
        <begin position="21"/>
        <end position="39"/>
    </location>
</feature>
<dbReference type="AlphaFoldDB" id="A0A7K1V7H7"/>
<feature type="transmembrane region" description="Helical" evidence="1">
    <location>
        <begin position="45"/>
        <end position="64"/>
    </location>
</feature>
<organism evidence="2 3">
    <name type="scientific">Nocardia terrae</name>
    <dbReference type="NCBI Taxonomy" id="2675851"/>
    <lineage>
        <taxon>Bacteria</taxon>
        <taxon>Bacillati</taxon>
        <taxon>Actinomycetota</taxon>
        <taxon>Actinomycetes</taxon>
        <taxon>Mycobacteriales</taxon>
        <taxon>Nocardiaceae</taxon>
        <taxon>Nocardia</taxon>
    </lineage>
</organism>
<evidence type="ECO:0000313" key="3">
    <source>
        <dbReference type="Proteomes" id="UP000466794"/>
    </source>
</evidence>
<keyword evidence="3" id="KW-1185">Reference proteome</keyword>
<dbReference type="RefSeq" id="WP_157392212.1">
    <property type="nucleotide sequence ID" value="NZ_WRPP01000010.1"/>
</dbReference>
<accession>A0A7K1V7H7</accession>
<feature type="transmembrane region" description="Helical" evidence="1">
    <location>
        <begin position="76"/>
        <end position="100"/>
    </location>
</feature>
<keyword evidence="1" id="KW-0812">Transmembrane</keyword>
<gene>
    <name evidence="2" type="ORF">GPX89_35900</name>
</gene>
<name>A0A7K1V7H7_9NOCA</name>
<reference evidence="2 3" key="1">
    <citation type="submission" date="2019-12" db="EMBL/GenBank/DDBJ databases">
        <title>Nocardia sp. nov. ET3-3 isolated from soil.</title>
        <authorList>
            <person name="Kanchanasin P."/>
            <person name="Tanasupawat S."/>
            <person name="Yuki M."/>
            <person name="Kudo T."/>
        </authorList>
    </citation>
    <scope>NUCLEOTIDE SEQUENCE [LARGE SCALE GENOMIC DNA]</scope>
    <source>
        <strain evidence="2 3">ET3-3</strain>
    </source>
</reference>
<feature type="transmembrane region" description="Helical" evidence="1">
    <location>
        <begin position="106"/>
        <end position="128"/>
    </location>
</feature>
<proteinExistence type="predicted"/>